<dbReference type="InterPro" id="IPR011006">
    <property type="entry name" value="CheY-like_superfamily"/>
</dbReference>
<accession>A0A6N9TA05</accession>
<evidence type="ECO:0000256" key="3">
    <source>
        <dbReference type="ARBA" id="ARBA00023163"/>
    </source>
</evidence>
<dbReference type="RefSeq" id="WP_163465840.1">
    <property type="nucleotide sequence ID" value="NZ_JAAAMG010000028.1"/>
</dbReference>
<keyword evidence="3" id="KW-0804">Transcription</keyword>
<dbReference type="InterPro" id="IPR001789">
    <property type="entry name" value="Sig_transdc_resp-reg_receiver"/>
</dbReference>
<evidence type="ECO:0000256" key="2">
    <source>
        <dbReference type="ARBA" id="ARBA00023015"/>
    </source>
</evidence>
<dbReference type="SUPFAM" id="SSF52172">
    <property type="entry name" value="CheY-like"/>
    <property type="match status" value="1"/>
</dbReference>
<name>A0A6N9TA05_9HYPH</name>
<dbReference type="Proteomes" id="UP000469011">
    <property type="component" value="Unassembled WGS sequence"/>
</dbReference>
<reference evidence="6 7" key="1">
    <citation type="submission" date="2020-01" db="EMBL/GenBank/DDBJ databases">
        <title>Jiella pacifica sp. nov.</title>
        <authorList>
            <person name="Xue Z."/>
            <person name="Zhu S."/>
            <person name="Chen J."/>
            <person name="Yang J."/>
        </authorList>
    </citation>
    <scope>NUCLEOTIDE SEQUENCE [LARGE SCALE GENOMIC DNA]</scope>
    <source>
        <strain evidence="6 7">40Bstr34</strain>
    </source>
</reference>
<sequence length="141" mass="15321">MAQALAKHLRTSISGVASRHSVLVIEDDPLIGMLLIDYLEDLGFRVCGTASTEDRAVELATLHQPDLITSDIQLARGDGVTAIRRIRFERWVPVLFVSGSLNNEARMFHDVARIAKPFDIGSLALGIAKATAIDALNLRSA</sequence>
<comment type="caution">
    <text evidence="6">The sequence shown here is derived from an EMBL/GenBank/DDBJ whole genome shotgun (WGS) entry which is preliminary data.</text>
</comment>
<dbReference type="SMART" id="SM00448">
    <property type="entry name" value="REC"/>
    <property type="match status" value="1"/>
</dbReference>
<dbReference type="PANTHER" id="PTHR44591:SF3">
    <property type="entry name" value="RESPONSE REGULATORY DOMAIN-CONTAINING PROTEIN"/>
    <property type="match status" value="1"/>
</dbReference>
<proteinExistence type="predicted"/>
<evidence type="ECO:0000256" key="4">
    <source>
        <dbReference type="PROSITE-ProRule" id="PRU00169"/>
    </source>
</evidence>
<dbReference type="InterPro" id="IPR050595">
    <property type="entry name" value="Bact_response_regulator"/>
</dbReference>
<dbReference type="AlphaFoldDB" id="A0A6N9TA05"/>
<dbReference type="EMBL" id="JAAAMG010000028">
    <property type="protein sequence ID" value="NDW07382.1"/>
    <property type="molecule type" value="Genomic_DNA"/>
</dbReference>
<evidence type="ECO:0000313" key="7">
    <source>
        <dbReference type="Proteomes" id="UP000469011"/>
    </source>
</evidence>
<protein>
    <submittedName>
        <fullName evidence="6">Response regulator</fullName>
    </submittedName>
</protein>
<gene>
    <name evidence="6" type="ORF">GTK09_23480</name>
</gene>
<dbReference type="GO" id="GO:0000160">
    <property type="term" value="P:phosphorelay signal transduction system"/>
    <property type="evidence" value="ECO:0007669"/>
    <property type="project" value="InterPro"/>
</dbReference>
<dbReference type="PANTHER" id="PTHR44591">
    <property type="entry name" value="STRESS RESPONSE REGULATOR PROTEIN 1"/>
    <property type="match status" value="1"/>
</dbReference>
<feature type="modified residue" description="4-aspartylphosphate" evidence="4">
    <location>
        <position position="71"/>
    </location>
</feature>
<evidence type="ECO:0000313" key="6">
    <source>
        <dbReference type="EMBL" id="NDW07382.1"/>
    </source>
</evidence>
<dbReference type="Gene3D" id="3.40.50.2300">
    <property type="match status" value="1"/>
</dbReference>
<keyword evidence="1 4" id="KW-0597">Phosphoprotein</keyword>
<evidence type="ECO:0000256" key="1">
    <source>
        <dbReference type="ARBA" id="ARBA00022553"/>
    </source>
</evidence>
<keyword evidence="2" id="KW-0805">Transcription regulation</keyword>
<dbReference type="Pfam" id="PF00072">
    <property type="entry name" value="Response_reg"/>
    <property type="match status" value="1"/>
</dbReference>
<dbReference type="PROSITE" id="PS50110">
    <property type="entry name" value="RESPONSE_REGULATORY"/>
    <property type="match status" value="1"/>
</dbReference>
<evidence type="ECO:0000259" key="5">
    <source>
        <dbReference type="PROSITE" id="PS50110"/>
    </source>
</evidence>
<feature type="domain" description="Response regulatory" evidence="5">
    <location>
        <begin position="21"/>
        <end position="131"/>
    </location>
</feature>
<keyword evidence="7" id="KW-1185">Reference proteome</keyword>
<organism evidence="6 7">
    <name type="scientific">Jiella pacifica</name>
    <dbReference type="NCBI Taxonomy" id="2696469"/>
    <lineage>
        <taxon>Bacteria</taxon>
        <taxon>Pseudomonadati</taxon>
        <taxon>Pseudomonadota</taxon>
        <taxon>Alphaproteobacteria</taxon>
        <taxon>Hyphomicrobiales</taxon>
        <taxon>Aurantimonadaceae</taxon>
        <taxon>Jiella</taxon>
    </lineage>
</organism>